<evidence type="ECO:0000313" key="4">
    <source>
        <dbReference type="Proteomes" id="UP000054988"/>
    </source>
</evidence>
<proteinExistence type="predicted"/>
<protein>
    <submittedName>
        <fullName evidence="3">Uncharacterized protein</fullName>
    </submittedName>
</protein>
<keyword evidence="2" id="KW-1133">Transmembrane helix</keyword>
<reference evidence="3 4" key="1">
    <citation type="submission" date="2015-12" db="EMBL/GenBank/DDBJ databases">
        <title>Draft genome sequence of Moniliophthora roreri, the causal agent of frosty pod rot of cacao.</title>
        <authorList>
            <person name="Aime M.C."/>
            <person name="Diaz-Valderrama J.R."/>
            <person name="Kijpornyongpan T."/>
            <person name="Phillips-Mora W."/>
        </authorList>
    </citation>
    <scope>NUCLEOTIDE SEQUENCE [LARGE SCALE GENOMIC DNA]</scope>
    <source>
        <strain evidence="3 4">MCA 2952</strain>
    </source>
</reference>
<evidence type="ECO:0000256" key="1">
    <source>
        <dbReference type="SAM" id="MobiDB-lite"/>
    </source>
</evidence>
<dbReference type="eggNOG" id="ENOG502R2H2">
    <property type="taxonomic scope" value="Eukaryota"/>
</dbReference>
<evidence type="ECO:0000256" key="2">
    <source>
        <dbReference type="SAM" id="Phobius"/>
    </source>
</evidence>
<feature type="region of interest" description="Disordered" evidence="1">
    <location>
        <begin position="156"/>
        <end position="178"/>
    </location>
</feature>
<sequence>MHQYVFRAVPATLAIFRFNSAVAFNVTAPISADVDAVNNIRANWTWYHGGPANVIIQLFVYGEDVCTFGKATPVAMKRIKNDIKEAEEVNGEKFGNVTLQEGKVGKYILCAYADVTPPGGSLKLRSITNSSTFDVERPAVTLLQVNTVTIIGTLTPLPQSTNTAQETRDQEKPSPSPGIIAGTAVGTLAISLLVVVGVVIYQRQRQAKERHSITAESIISPYPDANKSAIEPERKGRRHDVPPQANPYNQREKRTIRQNTSEVQSIFPSPIVNGAPPSRRQRERVVYHDDSGWRPHARASSCSDGGTASVVEMPPRYDAAV</sequence>
<dbReference type="EMBL" id="LATX01002490">
    <property type="protein sequence ID" value="KTB28272.1"/>
    <property type="molecule type" value="Genomic_DNA"/>
</dbReference>
<feature type="transmembrane region" description="Helical" evidence="2">
    <location>
        <begin position="179"/>
        <end position="201"/>
    </location>
</feature>
<gene>
    <name evidence="3" type="ORF">WG66_19149</name>
</gene>
<comment type="caution">
    <text evidence="3">The sequence shown here is derived from an EMBL/GenBank/DDBJ whole genome shotgun (WGS) entry which is preliminary data.</text>
</comment>
<name>A0A0W0EW23_MONRR</name>
<feature type="compositionally biased region" description="Polar residues" evidence="1">
    <location>
        <begin position="156"/>
        <end position="165"/>
    </location>
</feature>
<organism evidence="3 4">
    <name type="scientific">Moniliophthora roreri</name>
    <name type="common">Frosty pod rot fungus</name>
    <name type="synonym">Monilia roreri</name>
    <dbReference type="NCBI Taxonomy" id="221103"/>
    <lineage>
        <taxon>Eukaryota</taxon>
        <taxon>Fungi</taxon>
        <taxon>Dikarya</taxon>
        <taxon>Basidiomycota</taxon>
        <taxon>Agaricomycotina</taxon>
        <taxon>Agaricomycetes</taxon>
        <taxon>Agaricomycetidae</taxon>
        <taxon>Agaricales</taxon>
        <taxon>Marasmiineae</taxon>
        <taxon>Marasmiaceae</taxon>
        <taxon>Moniliophthora</taxon>
    </lineage>
</organism>
<accession>A0A0W0EW23</accession>
<feature type="region of interest" description="Disordered" evidence="1">
    <location>
        <begin position="218"/>
        <end position="255"/>
    </location>
</feature>
<keyword evidence="2" id="KW-0812">Transmembrane</keyword>
<feature type="region of interest" description="Disordered" evidence="1">
    <location>
        <begin position="290"/>
        <end position="321"/>
    </location>
</feature>
<keyword evidence="2" id="KW-0472">Membrane</keyword>
<evidence type="ECO:0000313" key="3">
    <source>
        <dbReference type="EMBL" id="KTB28272.1"/>
    </source>
</evidence>
<dbReference type="AlphaFoldDB" id="A0A0W0EW23"/>
<dbReference type="Proteomes" id="UP000054988">
    <property type="component" value="Unassembled WGS sequence"/>
</dbReference>